<sequence length="62" mass="7565">MLYFSVWHVIFFQQPSLCQTLKKQLNAAINLHAKVFHYLLDRRYYPSYDLTKLLENDMKKNQ</sequence>
<evidence type="ECO:0000313" key="2">
    <source>
        <dbReference type="Proteomes" id="UP000266177"/>
    </source>
</evidence>
<proteinExistence type="predicted"/>
<evidence type="ECO:0000313" key="1">
    <source>
        <dbReference type="EMBL" id="RJG14918.1"/>
    </source>
</evidence>
<accession>A0A3A3G8B4</accession>
<dbReference type="EMBL" id="QYZD01000099">
    <property type="protein sequence ID" value="RJG14918.1"/>
    <property type="molecule type" value="Genomic_DNA"/>
</dbReference>
<comment type="caution">
    <text evidence="1">The sequence shown here is derived from an EMBL/GenBank/DDBJ whole genome shotgun (WGS) entry which is preliminary data.</text>
</comment>
<gene>
    <name evidence="1" type="ORF">DQX05_30105</name>
</gene>
<name>A0A3A3G8B4_PANTH</name>
<organism evidence="1 2">
    <name type="scientific">Paenibacillus thiaminolyticus</name>
    <name type="common">Bacillus thiaminolyticus</name>
    <dbReference type="NCBI Taxonomy" id="49283"/>
    <lineage>
        <taxon>Bacteria</taxon>
        <taxon>Bacillati</taxon>
        <taxon>Bacillota</taxon>
        <taxon>Bacilli</taxon>
        <taxon>Bacillales</taxon>
        <taxon>Paenibacillaceae</taxon>
        <taxon>Paenibacillus</taxon>
    </lineage>
</organism>
<reference evidence="1 2" key="1">
    <citation type="submission" date="2018-09" db="EMBL/GenBank/DDBJ databases">
        <title>Paenibacillus SK2017-BO5.</title>
        <authorList>
            <person name="Piskunova J.V."/>
            <person name="Dubiley S.A."/>
            <person name="Severinov K.V."/>
        </authorList>
    </citation>
    <scope>NUCLEOTIDE SEQUENCE [LARGE SCALE GENOMIC DNA]</scope>
    <source>
        <strain evidence="1 2">BO5</strain>
    </source>
</reference>
<dbReference type="OrthoDB" id="2703958at2"/>
<protein>
    <submittedName>
        <fullName evidence="1">Uncharacterized protein</fullName>
    </submittedName>
</protein>
<dbReference type="AlphaFoldDB" id="A0A3A3G8B4"/>
<dbReference type="Proteomes" id="UP000266177">
    <property type="component" value="Unassembled WGS sequence"/>
</dbReference>